<dbReference type="InterPro" id="IPR036097">
    <property type="entry name" value="HisK_dim/P_sf"/>
</dbReference>
<dbReference type="InterPro" id="IPR003660">
    <property type="entry name" value="HAMP_dom"/>
</dbReference>
<dbReference type="InterPro" id="IPR004358">
    <property type="entry name" value="Sig_transdc_His_kin-like_C"/>
</dbReference>
<organism evidence="13 14">
    <name type="scientific">Trichocoleus desertorum GB2-A4</name>
    <dbReference type="NCBI Taxonomy" id="2933944"/>
    <lineage>
        <taxon>Bacteria</taxon>
        <taxon>Bacillati</taxon>
        <taxon>Cyanobacteriota</taxon>
        <taxon>Cyanophyceae</taxon>
        <taxon>Leptolyngbyales</taxon>
        <taxon>Trichocoleusaceae</taxon>
        <taxon>Trichocoleus</taxon>
    </lineage>
</organism>
<keyword evidence="5" id="KW-0808">Transferase</keyword>
<keyword evidence="13" id="KW-0067">ATP-binding</keyword>
<feature type="domain" description="PAC" evidence="11">
    <location>
        <begin position="441"/>
        <end position="493"/>
    </location>
</feature>
<dbReference type="PROSITE" id="PS50885">
    <property type="entry name" value="HAMP"/>
    <property type="match status" value="1"/>
</dbReference>
<dbReference type="InterPro" id="IPR050736">
    <property type="entry name" value="Sensor_HK_Regulatory"/>
</dbReference>
<evidence type="ECO:0000256" key="1">
    <source>
        <dbReference type="ARBA" id="ARBA00000085"/>
    </source>
</evidence>
<keyword evidence="9" id="KW-1133">Transmembrane helix</keyword>
<dbReference type="SUPFAM" id="SSF158472">
    <property type="entry name" value="HAMP domain-like"/>
    <property type="match status" value="1"/>
</dbReference>
<dbReference type="InterPro" id="IPR000700">
    <property type="entry name" value="PAS-assoc_C"/>
</dbReference>
<keyword evidence="9" id="KW-0812">Transmembrane</keyword>
<dbReference type="Gene3D" id="6.10.340.10">
    <property type="match status" value="1"/>
</dbReference>
<proteinExistence type="predicted"/>
<evidence type="ECO:0000256" key="9">
    <source>
        <dbReference type="SAM" id="Phobius"/>
    </source>
</evidence>
<evidence type="ECO:0000259" key="11">
    <source>
        <dbReference type="PROSITE" id="PS50113"/>
    </source>
</evidence>
<gene>
    <name evidence="13" type="ORF">NC998_15260</name>
</gene>
<dbReference type="Gene3D" id="1.10.287.130">
    <property type="match status" value="1"/>
</dbReference>
<name>A0ABV0J9L2_9CYAN</name>
<evidence type="ECO:0000256" key="3">
    <source>
        <dbReference type="ARBA" id="ARBA00012438"/>
    </source>
</evidence>
<keyword evidence="13" id="KW-0547">Nucleotide-binding</keyword>
<dbReference type="SUPFAM" id="SSF47384">
    <property type="entry name" value="Homodimeric domain of signal transducing histidine kinase"/>
    <property type="match status" value="1"/>
</dbReference>
<feature type="compositionally biased region" description="Polar residues" evidence="8">
    <location>
        <begin position="1"/>
        <end position="12"/>
    </location>
</feature>
<evidence type="ECO:0000256" key="2">
    <source>
        <dbReference type="ARBA" id="ARBA00004370"/>
    </source>
</evidence>
<feature type="transmembrane region" description="Helical" evidence="9">
    <location>
        <begin position="48"/>
        <end position="69"/>
    </location>
</feature>
<protein>
    <recommendedName>
        <fullName evidence="3">histidine kinase</fullName>
        <ecNumber evidence="3">2.7.13.3</ecNumber>
    </recommendedName>
</protein>
<dbReference type="SUPFAM" id="SSF55785">
    <property type="entry name" value="PYP-like sensor domain (PAS domain)"/>
    <property type="match status" value="1"/>
</dbReference>
<dbReference type="CDD" id="cd00082">
    <property type="entry name" value="HisKA"/>
    <property type="match status" value="1"/>
</dbReference>
<keyword evidence="14" id="KW-1185">Reference proteome</keyword>
<dbReference type="Proteomes" id="UP001464891">
    <property type="component" value="Unassembled WGS sequence"/>
</dbReference>
<dbReference type="Pfam" id="PF00672">
    <property type="entry name" value="HAMP"/>
    <property type="match status" value="1"/>
</dbReference>
<evidence type="ECO:0000313" key="14">
    <source>
        <dbReference type="Proteomes" id="UP001464891"/>
    </source>
</evidence>
<dbReference type="InterPro" id="IPR003594">
    <property type="entry name" value="HATPase_dom"/>
</dbReference>
<comment type="subcellular location">
    <subcellularLocation>
        <location evidence="2">Membrane</location>
    </subcellularLocation>
</comment>
<evidence type="ECO:0000313" key="13">
    <source>
        <dbReference type="EMBL" id="MEP0818457.1"/>
    </source>
</evidence>
<evidence type="ECO:0000259" key="10">
    <source>
        <dbReference type="PROSITE" id="PS50109"/>
    </source>
</evidence>
<evidence type="ECO:0000259" key="12">
    <source>
        <dbReference type="PROSITE" id="PS50885"/>
    </source>
</evidence>
<dbReference type="PRINTS" id="PR00344">
    <property type="entry name" value="BCTRLSENSOR"/>
</dbReference>
<dbReference type="SMART" id="SM00086">
    <property type="entry name" value="PAC"/>
    <property type="match status" value="1"/>
</dbReference>
<dbReference type="NCBIfam" id="TIGR00229">
    <property type="entry name" value="sensory_box"/>
    <property type="match status" value="1"/>
</dbReference>
<dbReference type="RefSeq" id="WP_190436544.1">
    <property type="nucleotide sequence ID" value="NZ_JAMPKM010000009.1"/>
</dbReference>
<sequence length="737" mass="82552">MSHPPKSSLQHRVSSEPLSDYDSRQGAGLLDFPTRWSLRRAKSIRQKIGWSHALAIGVAVIGSTFGHLLGDAYARVATRNWEAAHREERLLSSLNLAVLAARSHQQQFIPLLQNLPEFEHEHKHFLGHVQKIRGLMTEVQTAVVTHAQFSHASAELEAWLRTHDSTIEIYTEQLDQELRKIDRSRLQTANVSAAQQSLLAFTNSDAALELDSLSDDLTLLLDDVHAREMEADIAMHRAEDLHSLITYTSLLLSVVLAVVLALRTSQAIARPIEAVTQVAQRAAQESRFDLQAPALTDDEVGRLATAFNGLIRQVGQYTQELELSRQTLELRVTERTQELKQTIQELEEEISLRCQIQVALHKSEELFRSLSACSPVGIFLADVAGGLTYMNPRLQALSPKSTAANGTEVSWGASWMERVHPEDCDRVLSAWAEHIQQGGSYADEYRLQMPEGETRWVHARSSPLFADTGILLGHVGTVEDVTEQKQAEQEIRHALARERELNELRARFVTTVSHEFRTPLTVIVSSTELVQHYEHKMTLEKKQQHFEKIQTASRYITHLLDEVLLLSQASSSDLQSNPAPMDLEQFCRNLLEDMQVASFSSHTFRFRYQSFHPSVCLDERLLRYILTNLLSNAIKYSPHGSEVELEVTCDGASVTLSVQDQGIGIPAADQLHLFEAFHRAKNATNIPGVGLGLSIVKNCVDIQGGQITVESKTDLDTKFTVVLPLISQSHETQSQEI</sequence>
<comment type="caution">
    <text evidence="13">The sequence shown here is derived from an EMBL/GenBank/DDBJ whole genome shotgun (WGS) entry which is preliminary data.</text>
</comment>
<dbReference type="CDD" id="cd00075">
    <property type="entry name" value="HATPase"/>
    <property type="match status" value="1"/>
</dbReference>
<keyword evidence="7" id="KW-0902">Two-component regulatory system</keyword>
<dbReference type="CDD" id="cd00130">
    <property type="entry name" value="PAS"/>
    <property type="match status" value="1"/>
</dbReference>
<evidence type="ECO:0000256" key="8">
    <source>
        <dbReference type="SAM" id="MobiDB-lite"/>
    </source>
</evidence>
<feature type="domain" description="Histidine kinase" evidence="10">
    <location>
        <begin position="511"/>
        <end position="727"/>
    </location>
</feature>
<dbReference type="Pfam" id="PF00512">
    <property type="entry name" value="HisKA"/>
    <property type="match status" value="1"/>
</dbReference>
<evidence type="ECO:0000256" key="5">
    <source>
        <dbReference type="ARBA" id="ARBA00022679"/>
    </source>
</evidence>
<dbReference type="InterPro" id="IPR000014">
    <property type="entry name" value="PAS"/>
</dbReference>
<dbReference type="SMART" id="SM00304">
    <property type="entry name" value="HAMP"/>
    <property type="match status" value="1"/>
</dbReference>
<dbReference type="GO" id="GO:0005524">
    <property type="term" value="F:ATP binding"/>
    <property type="evidence" value="ECO:0007669"/>
    <property type="project" value="UniProtKB-KW"/>
</dbReference>
<dbReference type="EMBL" id="JAMPKM010000009">
    <property type="protein sequence ID" value="MEP0818457.1"/>
    <property type="molecule type" value="Genomic_DNA"/>
</dbReference>
<keyword evidence="6" id="KW-0418">Kinase</keyword>
<dbReference type="PANTHER" id="PTHR43711">
    <property type="entry name" value="TWO-COMPONENT HISTIDINE KINASE"/>
    <property type="match status" value="1"/>
</dbReference>
<dbReference type="InterPro" id="IPR013655">
    <property type="entry name" value="PAS_fold_3"/>
</dbReference>
<dbReference type="InterPro" id="IPR005467">
    <property type="entry name" value="His_kinase_dom"/>
</dbReference>
<comment type="catalytic activity">
    <reaction evidence="1">
        <text>ATP + protein L-histidine = ADP + protein N-phospho-L-histidine.</text>
        <dbReference type="EC" id="2.7.13.3"/>
    </reaction>
</comment>
<dbReference type="InterPro" id="IPR036890">
    <property type="entry name" value="HATPase_C_sf"/>
</dbReference>
<evidence type="ECO:0000256" key="6">
    <source>
        <dbReference type="ARBA" id="ARBA00022777"/>
    </source>
</evidence>
<evidence type="ECO:0000256" key="4">
    <source>
        <dbReference type="ARBA" id="ARBA00022553"/>
    </source>
</evidence>
<dbReference type="InterPro" id="IPR001610">
    <property type="entry name" value="PAC"/>
</dbReference>
<dbReference type="CDD" id="cd06225">
    <property type="entry name" value="HAMP"/>
    <property type="match status" value="1"/>
</dbReference>
<dbReference type="PROSITE" id="PS50109">
    <property type="entry name" value="HIS_KIN"/>
    <property type="match status" value="1"/>
</dbReference>
<feature type="region of interest" description="Disordered" evidence="8">
    <location>
        <begin position="1"/>
        <end position="22"/>
    </location>
</feature>
<keyword evidence="9" id="KW-0472">Membrane</keyword>
<dbReference type="InterPro" id="IPR035965">
    <property type="entry name" value="PAS-like_dom_sf"/>
</dbReference>
<dbReference type="PANTHER" id="PTHR43711:SF26">
    <property type="entry name" value="SENSOR HISTIDINE KINASE RCSC"/>
    <property type="match status" value="1"/>
</dbReference>
<dbReference type="InterPro" id="IPR003661">
    <property type="entry name" value="HisK_dim/P_dom"/>
</dbReference>
<dbReference type="EC" id="2.7.13.3" evidence="3"/>
<dbReference type="Gene3D" id="3.30.565.10">
    <property type="entry name" value="Histidine kinase-like ATPase, C-terminal domain"/>
    <property type="match status" value="1"/>
</dbReference>
<dbReference type="PROSITE" id="PS50113">
    <property type="entry name" value="PAC"/>
    <property type="match status" value="1"/>
</dbReference>
<dbReference type="Gene3D" id="3.30.450.20">
    <property type="entry name" value="PAS domain"/>
    <property type="match status" value="1"/>
</dbReference>
<evidence type="ECO:0000256" key="7">
    <source>
        <dbReference type="ARBA" id="ARBA00023012"/>
    </source>
</evidence>
<keyword evidence="4" id="KW-0597">Phosphoprotein</keyword>
<accession>A0ABV0J9L2</accession>
<reference evidence="13 14" key="1">
    <citation type="submission" date="2022-04" db="EMBL/GenBank/DDBJ databases">
        <title>Positive selection, recombination, and allopatry shape intraspecific diversity of widespread and dominant cyanobacteria.</title>
        <authorList>
            <person name="Wei J."/>
            <person name="Shu W."/>
            <person name="Hu C."/>
        </authorList>
    </citation>
    <scope>NUCLEOTIDE SEQUENCE [LARGE SCALE GENOMIC DNA]</scope>
    <source>
        <strain evidence="13 14">GB2-A4</strain>
    </source>
</reference>
<dbReference type="Pfam" id="PF08447">
    <property type="entry name" value="PAS_3"/>
    <property type="match status" value="1"/>
</dbReference>
<feature type="domain" description="HAMP" evidence="12">
    <location>
        <begin position="266"/>
        <end position="319"/>
    </location>
</feature>
<dbReference type="SMART" id="SM00387">
    <property type="entry name" value="HATPase_c"/>
    <property type="match status" value="1"/>
</dbReference>
<dbReference type="SMART" id="SM00388">
    <property type="entry name" value="HisKA"/>
    <property type="match status" value="1"/>
</dbReference>
<dbReference type="SUPFAM" id="SSF55874">
    <property type="entry name" value="ATPase domain of HSP90 chaperone/DNA topoisomerase II/histidine kinase"/>
    <property type="match status" value="1"/>
</dbReference>
<dbReference type="Pfam" id="PF02518">
    <property type="entry name" value="HATPase_c"/>
    <property type="match status" value="1"/>
</dbReference>